<dbReference type="CDD" id="cd13131">
    <property type="entry name" value="MATE_NorM_like"/>
    <property type="match status" value="1"/>
</dbReference>
<feature type="transmembrane region" description="Helical" evidence="10">
    <location>
        <begin position="351"/>
        <end position="370"/>
    </location>
</feature>
<evidence type="ECO:0000256" key="4">
    <source>
        <dbReference type="ARBA" id="ARBA00022475"/>
    </source>
</evidence>
<dbReference type="NCBIfam" id="TIGR00797">
    <property type="entry name" value="matE"/>
    <property type="match status" value="1"/>
</dbReference>
<sequence>MKELIRIYGRHYKGNLFLAFPVMMSQAGQMIVALTDNLMVGQLGAVELAAVALANNIFVIGMMFAIGLISAITPIAGKAIGAKDRLESSTILKQAVYMHPLSGVIITGILLCGIFIMPHMGQDPAVIKVAIPYYIILCISIIPLSIFFVFRQYAEALGNTRVAMQVTLTGAVINIGLNYLLIFGKLGFPQLGVEGAGYATLLCRVYMSIAAIILFFRMDLFKPDRKNWKLTKFEPIKSMHLLRIGVPIGSQYITEMLAFSIGSFMMGWIGTNALAAHQVVMSLVGFTYMVSAGLASATTIKVSHFRGQRNLKEMNRAIYASIHMVGLFMFCSLLIFYNFRFFIPSLFIKDPAVIAIASKLMIIAAMFQLFDGFQVNMLGALRGMEDVRIPMILLAIAYFAIALPFSYLAGIALKFGPQGVWFGYLFGLFSVSVQLFIRYKYKAKRLKV</sequence>
<comment type="subcellular location">
    <subcellularLocation>
        <location evidence="1">Cell membrane</location>
        <topology evidence="1">Multi-pass membrane protein</topology>
    </subcellularLocation>
</comment>
<keyword evidence="12" id="KW-1185">Reference proteome</keyword>
<feature type="transmembrane region" description="Helical" evidence="10">
    <location>
        <begin position="52"/>
        <end position="75"/>
    </location>
</feature>
<protein>
    <recommendedName>
        <fullName evidence="9">Multidrug-efflux transporter</fullName>
    </recommendedName>
</protein>
<proteinExistence type="predicted"/>
<dbReference type="PIRSF" id="PIRSF006603">
    <property type="entry name" value="DinF"/>
    <property type="match status" value="1"/>
</dbReference>
<feature type="transmembrane region" description="Helical" evidence="10">
    <location>
        <begin position="391"/>
        <end position="413"/>
    </location>
</feature>
<keyword evidence="3" id="KW-0050">Antiport</keyword>
<feature type="transmembrane region" description="Helical" evidence="10">
    <location>
        <begin position="241"/>
        <end position="269"/>
    </location>
</feature>
<evidence type="ECO:0000256" key="5">
    <source>
        <dbReference type="ARBA" id="ARBA00022692"/>
    </source>
</evidence>
<keyword evidence="8 10" id="KW-0472">Membrane</keyword>
<reference evidence="11" key="1">
    <citation type="submission" date="2022-05" db="EMBL/GenBank/DDBJ databases">
        <authorList>
            <person name="Sun X."/>
        </authorList>
    </citation>
    <scope>NUCLEOTIDE SEQUENCE</scope>
    <source>
        <strain evidence="11">Ai-910</strain>
    </source>
</reference>
<dbReference type="KEGG" id="alkq:M9189_07525"/>
<reference evidence="11" key="2">
    <citation type="submission" date="2022-06" db="EMBL/GenBank/DDBJ databases">
        <title>Xiashengella guii gen. nov. sp. nov., a bacterium isolated form anaerobic digestion tank.</title>
        <authorList>
            <person name="Huang H."/>
        </authorList>
    </citation>
    <scope>NUCLEOTIDE SEQUENCE</scope>
    <source>
        <strain evidence="11">Ai-910</strain>
    </source>
</reference>
<dbReference type="PANTHER" id="PTHR43298">
    <property type="entry name" value="MULTIDRUG RESISTANCE PROTEIN NORM-RELATED"/>
    <property type="match status" value="1"/>
</dbReference>
<keyword evidence="2" id="KW-0813">Transport</keyword>
<evidence type="ECO:0000313" key="11">
    <source>
        <dbReference type="EMBL" id="URW78711.1"/>
    </source>
</evidence>
<feature type="transmembrane region" description="Helical" evidence="10">
    <location>
        <begin position="96"/>
        <end position="117"/>
    </location>
</feature>
<dbReference type="RefSeq" id="WP_250722072.1">
    <property type="nucleotide sequence ID" value="NZ_CP098400.1"/>
</dbReference>
<dbReference type="InterPro" id="IPR048279">
    <property type="entry name" value="MdtK-like"/>
</dbReference>
<dbReference type="InterPro" id="IPR002528">
    <property type="entry name" value="MATE_fam"/>
</dbReference>
<evidence type="ECO:0000256" key="8">
    <source>
        <dbReference type="ARBA" id="ARBA00023136"/>
    </source>
</evidence>
<dbReference type="PANTHER" id="PTHR43298:SF2">
    <property type="entry name" value="FMN_FAD EXPORTER YEEO-RELATED"/>
    <property type="match status" value="1"/>
</dbReference>
<feature type="transmembrane region" description="Helical" evidence="10">
    <location>
        <begin position="162"/>
        <end position="184"/>
    </location>
</feature>
<dbReference type="AlphaFoldDB" id="A0A9J6ZMI3"/>
<evidence type="ECO:0000256" key="6">
    <source>
        <dbReference type="ARBA" id="ARBA00022989"/>
    </source>
</evidence>
<keyword evidence="7" id="KW-0406">Ion transport</keyword>
<keyword evidence="6 10" id="KW-1133">Transmembrane helix</keyword>
<dbReference type="Proteomes" id="UP001056426">
    <property type="component" value="Chromosome"/>
</dbReference>
<feature type="transmembrane region" description="Helical" evidence="10">
    <location>
        <begin position="12"/>
        <end position="32"/>
    </location>
</feature>
<evidence type="ECO:0000256" key="9">
    <source>
        <dbReference type="ARBA" id="ARBA00031636"/>
    </source>
</evidence>
<feature type="transmembrane region" description="Helical" evidence="10">
    <location>
        <begin position="196"/>
        <end position="220"/>
    </location>
</feature>
<dbReference type="GO" id="GO:0006811">
    <property type="term" value="P:monoatomic ion transport"/>
    <property type="evidence" value="ECO:0007669"/>
    <property type="project" value="UniProtKB-KW"/>
</dbReference>
<dbReference type="GO" id="GO:0015297">
    <property type="term" value="F:antiporter activity"/>
    <property type="evidence" value="ECO:0007669"/>
    <property type="project" value="UniProtKB-KW"/>
</dbReference>
<evidence type="ECO:0000256" key="7">
    <source>
        <dbReference type="ARBA" id="ARBA00023065"/>
    </source>
</evidence>
<gene>
    <name evidence="11" type="ORF">M9189_07525</name>
</gene>
<feature type="transmembrane region" description="Helical" evidence="10">
    <location>
        <begin position="275"/>
        <end position="297"/>
    </location>
</feature>
<evidence type="ECO:0000256" key="10">
    <source>
        <dbReference type="SAM" id="Phobius"/>
    </source>
</evidence>
<dbReference type="InterPro" id="IPR050222">
    <property type="entry name" value="MATE_MdtK"/>
</dbReference>
<feature type="transmembrane region" description="Helical" evidence="10">
    <location>
        <begin position="129"/>
        <end position="150"/>
    </location>
</feature>
<accession>A0A9J6ZMI3</accession>
<evidence type="ECO:0000256" key="2">
    <source>
        <dbReference type="ARBA" id="ARBA00022448"/>
    </source>
</evidence>
<name>A0A9J6ZMI3_9BACT</name>
<dbReference type="GO" id="GO:0042910">
    <property type="term" value="F:xenobiotic transmembrane transporter activity"/>
    <property type="evidence" value="ECO:0007669"/>
    <property type="project" value="InterPro"/>
</dbReference>
<keyword evidence="4" id="KW-1003">Cell membrane</keyword>
<organism evidence="11 12">
    <name type="scientific">Xiashengella succiniciproducens</name>
    <dbReference type="NCBI Taxonomy" id="2949635"/>
    <lineage>
        <taxon>Bacteria</taxon>
        <taxon>Pseudomonadati</taxon>
        <taxon>Bacteroidota</taxon>
        <taxon>Bacteroidia</taxon>
        <taxon>Marinilabiliales</taxon>
        <taxon>Marinilabiliaceae</taxon>
        <taxon>Xiashengella</taxon>
    </lineage>
</organism>
<dbReference type="EMBL" id="CP098400">
    <property type="protein sequence ID" value="URW78711.1"/>
    <property type="molecule type" value="Genomic_DNA"/>
</dbReference>
<dbReference type="GO" id="GO:0005886">
    <property type="term" value="C:plasma membrane"/>
    <property type="evidence" value="ECO:0007669"/>
    <property type="project" value="UniProtKB-SubCell"/>
</dbReference>
<feature type="transmembrane region" description="Helical" evidence="10">
    <location>
        <begin position="419"/>
        <end position="437"/>
    </location>
</feature>
<evidence type="ECO:0000256" key="3">
    <source>
        <dbReference type="ARBA" id="ARBA00022449"/>
    </source>
</evidence>
<evidence type="ECO:0000313" key="12">
    <source>
        <dbReference type="Proteomes" id="UP001056426"/>
    </source>
</evidence>
<dbReference type="Pfam" id="PF01554">
    <property type="entry name" value="MatE"/>
    <property type="match status" value="2"/>
</dbReference>
<feature type="transmembrane region" description="Helical" evidence="10">
    <location>
        <begin position="318"/>
        <end position="339"/>
    </location>
</feature>
<evidence type="ECO:0000256" key="1">
    <source>
        <dbReference type="ARBA" id="ARBA00004651"/>
    </source>
</evidence>
<keyword evidence="5 10" id="KW-0812">Transmembrane</keyword>